<dbReference type="RefSeq" id="WP_193866054.1">
    <property type="nucleotide sequence ID" value="NZ_JADEYR010000008.1"/>
</dbReference>
<evidence type="ECO:0000256" key="2">
    <source>
        <dbReference type="SAM" id="Phobius"/>
    </source>
</evidence>
<protein>
    <submittedName>
        <fullName evidence="4">PH domain-containing protein</fullName>
    </submittedName>
</protein>
<dbReference type="EMBL" id="JADEYR010000008">
    <property type="protein sequence ID" value="MBE9404310.1"/>
    <property type="molecule type" value="Genomic_DNA"/>
</dbReference>
<feature type="region of interest" description="Disordered" evidence="1">
    <location>
        <begin position="1"/>
        <end position="36"/>
    </location>
</feature>
<feature type="transmembrane region" description="Helical" evidence="2">
    <location>
        <begin position="84"/>
        <end position="107"/>
    </location>
</feature>
<comment type="caution">
    <text evidence="4">The sequence shown here is derived from an EMBL/GenBank/DDBJ whole genome shotgun (WGS) entry which is preliminary data.</text>
</comment>
<evidence type="ECO:0000313" key="5">
    <source>
        <dbReference type="Proteomes" id="UP000644727"/>
    </source>
</evidence>
<dbReference type="PIRSF" id="PIRSF026631">
    <property type="entry name" value="UCP026631"/>
    <property type="match status" value="1"/>
</dbReference>
<dbReference type="Pfam" id="PF03703">
    <property type="entry name" value="bPH_2"/>
    <property type="match status" value="3"/>
</dbReference>
<keyword evidence="2" id="KW-0472">Membrane</keyword>
<keyword evidence="2" id="KW-0812">Transmembrane</keyword>
<reference evidence="4 5" key="1">
    <citation type="submission" date="2020-10" db="EMBL/GenBank/DDBJ databases">
        <title>Draft genome and description of Brachybacterium epidermidis sp nov.</title>
        <authorList>
            <person name="Boxberger M."/>
            <person name="La Scola B."/>
        </authorList>
    </citation>
    <scope>NUCLEOTIDE SEQUENCE [LARGE SCALE GENOMIC DNA]</scope>
    <source>
        <strain evidence="4 5">Marseille-Q2903</strain>
    </source>
</reference>
<feature type="region of interest" description="Disordered" evidence="1">
    <location>
        <begin position="196"/>
        <end position="234"/>
    </location>
</feature>
<proteinExistence type="predicted"/>
<dbReference type="Proteomes" id="UP000644727">
    <property type="component" value="Unassembled WGS sequence"/>
</dbReference>
<feature type="domain" description="YdbS-like PH" evidence="3">
    <location>
        <begin position="448"/>
        <end position="510"/>
    </location>
</feature>
<feature type="domain" description="YdbS-like PH" evidence="3">
    <location>
        <begin position="105"/>
        <end position="184"/>
    </location>
</feature>
<feature type="transmembrane region" description="Helical" evidence="2">
    <location>
        <begin position="54"/>
        <end position="72"/>
    </location>
</feature>
<dbReference type="InterPro" id="IPR005182">
    <property type="entry name" value="YdbS-like_PH"/>
</dbReference>
<feature type="domain" description="YdbS-like PH" evidence="3">
    <location>
        <begin position="322"/>
        <end position="374"/>
    </location>
</feature>
<accession>A0ABR9W4E5</accession>
<dbReference type="InterPro" id="IPR014529">
    <property type="entry name" value="UCP026631"/>
</dbReference>
<evidence type="ECO:0000256" key="1">
    <source>
        <dbReference type="SAM" id="MobiDB-lite"/>
    </source>
</evidence>
<keyword evidence="2" id="KW-1133">Transmembrane helix</keyword>
<sequence>MTAPGTEPTAGPGTEATAGPSHQTTIGPDDNPATGSEAATIAHRRTHPITPLVTGWKIVVGIVAVLTAQNIARLAGDFTWGRALAALGILVVAVVIAVVASALSWWFTTYAVDESGVALHKGLLSKSREFAPREKIESVTVERPFLARLLGLSKVRVEVAGGGESYLDIEYVRAADAEELRTRILAVAAGVDPRQVDAASTPTAPGDLTDADQEPSADGAPPASAPPASAPDPLRKLLKGEVEDGELIAEIPTQRLVHSLVRDADFLLSIVFGIIGGIVAIGLGIWQDGFAFASLIALLPALIALPKYVFGRIEGGWGFVSRITDRGLRMRRGLLNTRTDNIATGRIQRFALKRPLLWRSPGWTSVSVTVAGIGDDSNEASNVLPVGTREELWLTLGHLAPTLGTADDMATLEHLLTAPARDIDGLRAPHRLQWYSRRTQVVVLLPGVLIQRHGLLARKLVIIPRDRIQQVAIEDDPFARRLRSLDLKVGVAGHTETIGDLPREAARHLHAVLAHDAATSRRYSDRSTWREPALALSASSGAGQETGR</sequence>
<gene>
    <name evidence="4" type="ORF">IOE58_08975</name>
</gene>
<organism evidence="4 5">
    <name type="scientific">Brachybacterium epidermidis</name>
    <dbReference type="NCBI Taxonomy" id="2781983"/>
    <lineage>
        <taxon>Bacteria</taxon>
        <taxon>Bacillati</taxon>
        <taxon>Actinomycetota</taxon>
        <taxon>Actinomycetes</taxon>
        <taxon>Micrococcales</taxon>
        <taxon>Dermabacteraceae</taxon>
        <taxon>Brachybacterium</taxon>
    </lineage>
</organism>
<dbReference type="PANTHER" id="PTHR34473:SF2">
    <property type="entry name" value="UPF0699 TRANSMEMBRANE PROTEIN YDBT"/>
    <property type="match status" value="1"/>
</dbReference>
<keyword evidence="5" id="KW-1185">Reference proteome</keyword>
<feature type="transmembrane region" description="Helical" evidence="2">
    <location>
        <begin position="292"/>
        <end position="310"/>
    </location>
</feature>
<name>A0ABR9W4E5_9MICO</name>
<evidence type="ECO:0000259" key="3">
    <source>
        <dbReference type="Pfam" id="PF03703"/>
    </source>
</evidence>
<evidence type="ECO:0000313" key="4">
    <source>
        <dbReference type="EMBL" id="MBE9404310.1"/>
    </source>
</evidence>
<dbReference type="PANTHER" id="PTHR34473">
    <property type="entry name" value="UPF0699 TRANSMEMBRANE PROTEIN YDBS"/>
    <property type="match status" value="1"/>
</dbReference>
<feature type="transmembrane region" description="Helical" evidence="2">
    <location>
        <begin position="266"/>
        <end position="286"/>
    </location>
</feature>